<evidence type="ECO:0000313" key="1">
    <source>
        <dbReference type="EMBL" id="MDN4525487.1"/>
    </source>
</evidence>
<accession>A0ABT8HXH9</accession>
<comment type="caution">
    <text evidence="1">The sequence shown here is derived from an EMBL/GenBank/DDBJ whole genome shotgun (WGS) entry which is preliminary data.</text>
</comment>
<dbReference type="InterPro" id="IPR054221">
    <property type="entry name" value="DUF6941"/>
</dbReference>
<proteinExistence type="predicted"/>
<reference evidence="1" key="1">
    <citation type="submission" date="2023-07" db="EMBL/GenBank/DDBJ databases">
        <title>Fictibacillus sp. isolated from freshwater pond.</title>
        <authorList>
            <person name="Kirdat K."/>
            <person name="Bhat A."/>
            <person name="Mourya A."/>
            <person name="Yadav A."/>
        </authorList>
    </citation>
    <scope>NUCLEOTIDE SEQUENCE</scope>
    <source>
        <strain evidence="1">NE201</strain>
    </source>
</reference>
<gene>
    <name evidence="1" type="ORF">QYB97_13465</name>
</gene>
<dbReference type="Pfam" id="PF22091">
    <property type="entry name" value="DUF6941"/>
    <property type="match status" value="1"/>
</dbReference>
<protein>
    <submittedName>
        <fullName evidence="1">Uncharacterized protein</fullName>
    </submittedName>
</protein>
<dbReference type="Proteomes" id="UP001172721">
    <property type="component" value="Unassembled WGS sequence"/>
</dbReference>
<dbReference type="RefSeq" id="WP_301166516.1">
    <property type="nucleotide sequence ID" value="NZ_JAUHTR010000006.1"/>
</dbReference>
<evidence type="ECO:0000313" key="2">
    <source>
        <dbReference type="Proteomes" id="UP001172721"/>
    </source>
</evidence>
<keyword evidence="2" id="KW-1185">Reference proteome</keyword>
<dbReference type="EMBL" id="JAUHTR010000006">
    <property type="protein sequence ID" value="MDN4525487.1"/>
    <property type="molecule type" value="Genomic_DNA"/>
</dbReference>
<name>A0ABT8HXH9_9BACL</name>
<organism evidence="1 2">
    <name type="scientific">Fictibacillus fluitans</name>
    <dbReference type="NCBI Taxonomy" id="3058422"/>
    <lineage>
        <taxon>Bacteria</taxon>
        <taxon>Bacillati</taxon>
        <taxon>Bacillota</taxon>
        <taxon>Bacilli</taxon>
        <taxon>Bacillales</taxon>
        <taxon>Fictibacillaceae</taxon>
        <taxon>Fictibacillus</taxon>
    </lineage>
</organism>
<sequence length="135" mass="15507">MENIYVKYILTCEKVKRNKDNSMNYQHVFEQLKLDNLPTKKNFFLVAGIEYQVEKKTKLKIFVTGPNDKKLSKSPIDIILEPTLNNSKFALGAIEFKNFPITEGGIYSITIRNKDIILARQDFEVFSSQLEGVGV</sequence>